<dbReference type="InterPro" id="IPR026444">
    <property type="entry name" value="Secre_tail"/>
</dbReference>
<evidence type="ECO:0000313" key="2">
    <source>
        <dbReference type="EMBL" id="MBK6264068.1"/>
    </source>
</evidence>
<dbReference type="Gene3D" id="2.40.10.10">
    <property type="entry name" value="Trypsin-like serine proteases"/>
    <property type="match status" value="1"/>
</dbReference>
<reference evidence="2" key="1">
    <citation type="submission" date="2021-01" db="EMBL/GenBank/DDBJ databases">
        <title>Marivirga aurantiaca sp. nov., isolated from intertidal surface sediments.</title>
        <authorList>
            <person name="Zhang M."/>
        </authorList>
    </citation>
    <scope>NUCLEOTIDE SEQUENCE</scope>
    <source>
        <strain evidence="2">S37H4</strain>
    </source>
</reference>
<accession>A0A934WVZ0</accession>
<evidence type="ECO:0000256" key="1">
    <source>
        <dbReference type="SAM" id="MobiDB-lite"/>
    </source>
</evidence>
<dbReference type="Pfam" id="PF13573">
    <property type="entry name" value="SprB"/>
    <property type="match status" value="9"/>
</dbReference>
<dbReference type="RefSeq" id="WP_201429746.1">
    <property type="nucleotide sequence ID" value="NZ_JAEQBW010000001.1"/>
</dbReference>
<dbReference type="InterPro" id="IPR043504">
    <property type="entry name" value="Peptidase_S1_PA_chymotrypsin"/>
</dbReference>
<comment type="caution">
    <text evidence="2">The sequence shown here is derived from an EMBL/GenBank/DDBJ whole genome shotgun (WGS) entry which is preliminary data.</text>
</comment>
<protein>
    <submittedName>
        <fullName evidence="2">T9SS type A sorting domain-containing protein</fullName>
    </submittedName>
</protein>
<dbReference type="Gene3D" id="2.60.40.740">
    <property type="match status" value="3"/>
</dbReference>
<feature type="compositionally biased region" description="Polar residues" evidence="1">
    <location>
        <begin position="702"/>
        <end position="718"/>
    </location>
</feature>
<dbReference type="InterPro" id="IPR025667">
    <property type="entry name" value="SprB_repeat"/>
</dbReference>
<feature type="region of interest" description="Disordered" evidence="1">
    <location>
        <begin position="702"/>
        <end position="722"/>
    </location>
</feature>
<gene>
    <name evidence="2" type="ORF">JKA74_03385</name>
</gene>
<proteinExistence type="predicted"/>
<name>A0A934WVZ0_9BACT</name>
<evidence type="ECO:0000313" key="3">
    <source>
        <dbReference type="Proteomes" id="UP000611723"/>
    </source>
</evidence>
<dbReference type="EMBL" id="JAEQBW010000001">
    <property type="protein sequence ID" value="MBK6264068.1"/>
    <property type="molecule type" value="Genomic_DNA"/>
</dbReference>
<keyword evidence="3" id="KW-1185">Reference proteome</keyword>
<organism evidence="2 3">
    <name type="scientific">Marivirga aurantiaca</name>
    <dbReference type="NCBI Taxonomy" id="2802615"/>
    <lineage>
        <taxon>Bacteria</taxon>
        <taxon>Pseudomonadati</taxon>
        <taxon>Bacteroidota</taxon>
        <taxon>Cytophagia</taxon>
        <taxon>Cytophagales</taxon>
        <taxon>Marivirgaceae</taxon>
        <taxon>Marivirga</taxon>
    </lineage>
</organism>
<dbReference type="NCBIfam" id="TIGR04183">
    <property type="entry name" value="Por_Secre_tail"/>
    <property type="match status" value="1"/>
</dbReference>
<sequence>MRKIYVRYVLIIVLFTILSNKLWAIDYLCIGENLTISAGSIKCTKDYTDFSWNTDGGRKLGGGGMKDDYITVDFTSPGDYTVSVSIVYNTHGGSAECNPSSYTETKEFDIKVLATLPTPSFEFQPYEQQSNYCTGDVLKTRVKITDGEVLTYRIVYKIGGNYTYSSWQSISINQWVNINKNIGELNGINSISIPSEIDMTAQVRSRGKTCSIKSYDIVKSDYYPNPPTFSVNDFSVPICPGGNDGFIKLNVGGSTDITKFILTRSSRLSEGDFDNINTTTFSFYEGSDICPDGCRGIEYFNEEVTLEADGTLKIEDLETGIYELVIESSQVDNNYSPCYSNYYFYLPPAPEVLIVSDLSPLEEELSCSNSANGSLTFSAVRSNGSVADNLTYRLYKKGTDNNYPATSLQTKSNETENSQISFEDLGSGTYRATAQYGNCTAINSREVTIRVPDVLEISSAPPVAPDCYGGSNGSLPVSPIGGKSSEDISVKVSGPDYEVTKVFDRNGTGDALNFTGLTGGLTYTISLSTSTDCSVSETRLIPNPSEIALSNPSPVAPSCPGGSDGYYVFSLTGGTGTLSVGDVKVNGTTTTNVTTISPYRVGGLSEGDELEINVTDGNGCPKVFEDIIIPNVTSPVNLTVSSVLPGECYTDDASATVTITGGTAPYELEVDGSRYPDALTTYSATDMPISVSGLSPLDSHSFSVTDNTDNGSGSSNKCSDTEPIGPIDELFTITRGALPTPNGNTTYQVQCKNGTARVDFTLTGANASQQIRVYDASDNELPTLHKSVTNSGFINFPAGSYKVRAIDEHCSSDNTLAFTINEVPTSFALTSASADEMFSDGGLSYHTTYAGSAEGGISIVMEGGLKPYTVRLEADGTQKELKTLGSSDATYTFEGLTAKNGSGATINYVVKVRDALGCPKTSGTITLREPEALELTDSYNSYAGGYQISCFGSSDSIFFSTTGGIYPHQVKLLKGGTLISQMTLSSSSPSGFFKDVAIGTYKLEVTDKSDRSSSLQHSIWQDDIPMTSPSEAVDFSYSMDNPLCFYSTDGTLLVTPRGGVPFAGGTYDITYYDLEDNELMSSRSTELLLTDSAGLYHVLIADANNCIRDTRESNSPLEIENIPQLEIASGSPLKSACANSPDAGIAFSVQGGNLPYTIELLDEEGSPVPEGILSAIDTTYIDQDAVTGDILENLSYQFEGLTGGNTYTLSVTDANFSTEDANVCTLTKTIEIERTDSITYSQAITDVVCFGDSTGSITVQPKYGEDVNPANFLFEWYDSSDELIATGTNVLTDLPSGLYKFKIGNKDVINRCPIFLGPFTVVVKSPAAPFHLESVNATSFSCADVAPVNINAALSGGWLTSSYHYSFDNVNWESVSANDDIVRLQEFLDVGVHTLYLKDKSGCLQSADFEINYEQPALMVLDQQEVSCYNGANGELLVSSNYGNMDFSLWNEEESFTLQKQDTVLFQGLQAGSYLLAGSLDNCFSDTLSVEIFEPLQLSAEVSIDQMAGCTHADGMASATVSGGVPPYELNWYNINEQSVSADALSVGKYRLKVTDANECVLYQQFEIEENSQLVLENMSIEAASCEQNNGAISFEVAGAIPPYTVDWSNGSTGLSANGLSPGAYYITVTDAFSCQLTDTLIVAEIPVLEVSVASQVNAFCGLSNGSVSLSVSGGSAPYSIEWPDTVHNISELEAVDLYGGLPYQVIVSDATGCSVDFGFSIDNQNGPAISINSIQPLCGNTNGRIEASVSGGLPPYSFEWIGQNNQSNVLEHIAAGDYSLKVTDANDCSAYKTIALKDDTSNLLAVSFDELNTSCGASNGAIDLSITGGSSPYHVEWSDGPVSTSREDLSSGLYEVTVTDAHNCTIERAIEIIDIPVPELTLAGKSNASCGQSNGSITLNEREDLALSYHWSHDAGLSGPSAESLAAGIYTVYALNSTGCSTDTLTFTIENDGSDLSVQLQQITSASCFNSSDGSAEVVGVNGSAPYSYQWNDAQNQTTAKASGLRAGTYIVSVRDAGNCVQFRSVTINTLNPVYIAGFDKVSPACSGASDGSLTVNVAGGVGNYTYLWSDGSTGNSLDNIPAGSYSVEVFDGSMCMDEQFVELIAPDTLTYDYEAFAPARSGENSGSALVEINGGSPPYTLSWEDGVSVKDRFDLSSGTHQLSVTDSKNCSNTFEIIVPAKEEISAEALFTQPTCSGGSDGKIELVNIHGVRNPLIQWSNGQVGSTLRNVAASDYTYKITDADNCAYKQTVTLEEKAPLSIDNLKLSHVSCYGSRTGAIDFDITGGNGGYQSSWSDGPQSKSRENLAVGTYQLTIRDAKGCSFTKSFEITGPAQLSLEKEIGAVSCFGGNDGSVALTAKGGTPPYSYHWTDGYQGAERSNLPAATYFVKVVDSSSCSVDFSFTISQPLPLNLAEIEKTMPGCYGASNGSLTVLPEGGTAPYEVIWNNGSSGVTSENLASGDHQVTVTDAKGCQLIQTIGLDEPNPLVAEKVTATHPLCYQEPSGSIEVLPGGGTAPYQVFYNGASTARSVLTDAMAGTHTYIIEDANGCRVEGEVSLEDPAPVRLSNLPETVYLCEGGSVILDAGNWSTYQWTADNGFKSSQREVSITATGHYQLRVSTANGCTDQAVIEVLKGDDVMESDFLLTTEAIVGDTVVFVDVSWPMPDSVSWNTMDDKDVYVVSQQGAYQEIIFTRTGSFEMGMYAYLGLCQDYIRKEIKVVSKEEAARQKEEALAKGYDKLHLSAQIYPNPNDGRFRIEILGEQPYEVKLRLVSLDKPQSLYNFSGKKSKHYVFEVRDEKLSPGIYMVVIEADGQLMNKRFIVR</sequence>
<dbReference type="Proteomes" id="UP000611723">
    <property type="component" value="Unassembled WGS sequence"/>
</dbReference>